<evidence type="ECO:0000259" key="4">
    <source>
        <dbReference type="PROSITE" id="PS50089"/>
    </source>
</evidence>
<name>A0A7I8W466_9ANNE</name>
<dbReference type="PANTHER" id="PTHR11685">
    <property type="entry name" value="RBR FAMILY RING FINGER AND IBR DOMAIN-CONTAINING"/>
    <property type="match status" value="1"/>
</dbReference>
<organism evidence="5 6">
    <name type="scientific">Dimorphilus gyrociliatus</name>
    <dbReference type="NCBI Taxonomy" id="2664684"/>
    <lineage>
        <taxon>Eukaryota</taxon>
        <taxon>Metazoa</taxon>
        <taxon>Spiralia</taxon>
        <taxon>Lophotrochozoa</taxon>
        <taxon>Annelida</taxon>
        <taxon>Polychaeta</taxon>
        <taxon>Polychaeta incertae sedis</taxon>
        <taxon>Dinophilidae</taxon>
        <taxon>Dimorphilus</taxon>
    </lineage>
</organism>
<dbReference type="OrthoDB" id="1431934at2759"/>
<sequence>MLSDERREGNSLNLTTTVLTETNSNCQEVNNEENDKHLIRLCIYSLYAIYVWTIVVRSVQLGLRDVEQRLFVKVSNKRSKKRHLNLRKTIKEYSHENQFKNRSNFHINSQDYCQFNDNSYDDIFHQPLPEKFSKFRQRKREKKYCKRDRDDLSYSTEQQRSLTKEHKRAIFKEQEENDVNDDTSDQVRHVSYLSDFIQENHTRKKSCDKYRKRISILPIKPIRWVIHLAENLPTVIKNTDEKLLNNYTSINFEFFLPFNCSFSLADCDIEDIPIIDGQSTPPLHLLDFSSYIRTILLARGDLSRRKDLARALIFMKYQRCEEVVNIKMNFAPNIASSNSPSTIKPFHVVNFKELIDIVKQTINDWLKKAILINVLDICDLQTGCNRVQVEIKLGDLVNENLGISPNFVLKEKIYYLSILEYWNRNKIDLNDVNIMMVSKNNRICNSSNIRSVVCNICYMKKDNNEIIALKCNHEFCIACWKSHLRISNSDMCPEYNCVELVCQVKTCPNCKRMFEKMGGCDSMSCICGIAFCWKWSKEIKGNHHRICLSVVKPEEFIFEKIRLVSESYYIAVALTKSLKNLTYKSQE</sequence>
<feature type="domain" description="RING-type" evidence="4">
    <location>
        <begin position="454"/>
        <end position="493"/>
    </location>
</feature>
<dbReference type="PROSITE" id="PS50089">
    <property type="entry name" value="ZF_RING_2"/>
    <property type="match status" value="1"/>
</dbReference>
<evidence type="ECO:0000313" key="6">
    <source>
        <dbReference type="Proteomes" id="UP000549394"/>
    </source>
</evidence>
<evidence type="ECO:0000256" key="1">
    <source>
        <dbReference type="ARBA" id="ARBA00022771"/>
    </source>
</evidence>
<dbReference type="GO" id="GO:0008270">
    <property type="term" value="F:zinc ion binding"/>
    <property type="evidence" value="ECO:0007669"/>
    <property type="project" value="UniProtKB-KW"/>
</dbReference>
<keyword evidence="2" id="KW-0862">Zinc</keyword>
<evidence type="ECO:0000313" key="5">
    <source>
        <dbReference type="EMBL" id="CAD5122988.1"/>
    </source>
</evidence>
<dbReference type="InterPro" id="IPR001841">
    <property type="entry name" value="Znf_RING"/>
</dbReference>
<keyword evidence="6" id="KW-1185">Reference proteome</keyword>
<gene>
    <name evidence="5" type="ORF">DGYR_LOCUS10718</name>
</gene>
<dbReference type="GO" id="GO:0004842">
    <property type="term" value="F:ubiquitin-protein transferase activity"/>
    <property type="evidence" value="ECO:0007669"/>
    <property type="project" value="InterPro"/>
</dbReference>
<comment type="caution">
    <text evidence="5">The sequence shown here is derived from an EMBL/GenBank/DDBJ whole genome shotgun (WGS) entry which is preliminary data.</text>
</comment>
<accession>A0A7I8W466</accession>
<evidence type="ECO:0000256" key="3">
    <source>
        <dbReference type="PROSITE-ProRule" id="PRU00175"/>
    </source>
</evidence>
<dbReference type="SUPFAM" id="SSF57850">
    <property type="entry name" value="RING/U-box"/>
    <property type="match status" value="2"/>
</dbReference>
<dbReference type="Gene3D" id="1.20.120.1750">
    <property type="match status" value="1"/>
</dbReference>
<dbReference type="CDD" id="cd20336">
    <property type="entry name" value="Rcat_RBR"/>
    <property type="match status" value="1"/>
</dbReference>
<keyword evidence="1 3" id="KW-0863">Zinc-finger</keyword>
<evidence type="ECO:0000256" key="2">
    <source>
        <dbReference type="ARBA" id="ARBA00022833"/>
    </source>
</evidence>
<dbReference type="EMBL" id="CAJFCJ010000019">
    <property type="protein sequence ID" value="CAD5122988.1"/>
    <property type="molecule type" value="Genomic_DNA"/>
</dbReference>
<keyword evidence="1 3" id="KW-0479">Metal-binding</keyword>
<proteinExistence type="predicted"/>
<dbReference type="Proteomes" id="UP000549394">
    <property type="component" value="Unassembled WGS sequence"/>
</dbReference>
<dbReference type="AlphaFoldDB" id="A0A7I8W466"/>
<protein>
    <submittedName>
        <fullName evidence="5">DgyrCDS11381</fullName>
    </submittedName>
</protein>
<dbReference type="InterPro" id="IPR031127">
    <property type="entry name" value="E3_UB_ligase_RBR"/>
</dbReference>
<dbReference type="GO" id="GO:0016567">
    <property type="term" value="P:protein ubiquitination"/>
    <property type="evidence" value="ECO:0007669"/>
    <property type="project" value="InterPro"/>
</dbReference>
<reference evidence="5 6" key="1">
    <citation type="submission" date="2020-08" db="EMBL/GenBank/DDBJ databases">
        <authorList>
            <person name="Hejnol A."/>
        </authorList>
    </citation>
    <scope>NUCLEOTIDE SEQUENCE [LARGE SCALE GENOMIC DNA]</scope>
</reference>